<sequence>MGRVLSRNRSRSRPSTPASSILRENSSSQRMPVIKLRPKGSNHSPMPTPPLPSWPEDISPEASSRENTSEILEREGKSQDLTTELPEGHKKGFSASLPVWANPSKWRFRVSGNTQSSDSADRPISP</sequence>
<dbReference type="Proteomes" id="UP001140094">
    <property type="component" value="Unassembled WGS sequence"/>
</dbReference>
<gene>
    <name evidence="2" type="ORF">H4R20_007204</name>
</gene>
<evidence type="ECO:0000313" key="2">
    <source>
        <dbReference type="EMBL" id="KAJ2789310.1"/>
    </source>
</evidence>
<organism evidence="2 3">
    <name type="scientific">Coemansia guatemalensis</name>
    <dbReference type="NCBI Taxonomy" id="2761395"/>
    <lineage>
        <taxon>Eukaryota</taxon>
        <taxon>Fungi</taxon>
        <taxon>Fungi incertae sedis</taxon>
        <taxon>Zoopagomycota</taxon>
        <taxon>Kickxellomycotina</taxon>
        <taxon>Kickxellomycetes</taxon>
        <taxon>Kickxellales</taxon>
        <taxon>Kickxellaceae</taxon>
        <taxon>Coemansia</taxon>
    </lineage>
</organism>
<keyword evidence="3" id="KW-1185">Reference proteome</keyword>
<feature type="compositionally biased region" description="Basic residues" evidence="1">
    <location>
        <begin position="1"/>
        <end position="12"/>
    </location>
</feature>
<comment type="caution">
    <text evidence="2">The sequence shown here is derived from an EMBL/GenBank/DDBJ whole genome shotgun (WGS) entry which is preliminary data.</text>
</comment>
<dbReference type="AlphaFoldDB" id="A0A9W8HMY5"/>
<feature type="non-terminal residue" evidence="2">
    <location>
        <position position="126"/>
    </location>
</feature>
<proteinExistence type="predicted"/>
<feature type="compositionally biased region" description="Basic and acidic residues" evidence="1">
    <location>
        <begin position="63"/>
        <end position="78"/>
    </location>
</feature>
<evidence type="ECO:0000256" key="1">
    <source>
        <dbReference type="SAM" id="MobiDB-lite"/>
    </source>
</evidence>
<feature type="region of interest" description="Disordered" evidence="1">
    <location>
        <begin position="1"/>
        <end position="97"/>
    </location>
</feature>
<protein>
    <submittedName>
        <fullName evidence="2">Uncharacterized protein</fullName>
    </submittedName>
</protein>
<accession>A0A9W8HMY5</accession>
<name>A0A9W8HMY5_9FUNG</name>
<reference evidence="2" key="1">
    <citation type="submission" date="2022-07" db="EMBL/GenBank/DDBJ databases">
        <title>Phylogenomic reconstructions and comparative analyses of Kickxellomycotina fungi.</title>
        <authorList>
            <person name="Reynolds N.K."/>
            <person name="Stajich J.E."/>
            <person name="Barry K."/>
            <person name="Grigoriev I.V."/>
            <person name="Crous P."/>
            <person name="Smith M.E."/>
        </authorList>
    </citation>
    <scope>NUCLEOTIDE SEQUENCE</scope>
    <source>
        <strain evidence="2">NRRL 1565</strain>
    </source>
</reference>
<dbReference type="EMBL" id="JANBUO010003841">
    <property type="protein sequence ID" value="KAJ2789310.1"/>
    <property type="molecule type" value="Genomic_DNA"/>
</dbReference>
<evidence type="ECO:0000313" key="3">
    <source>
        <dbReference type="Proteomes" id="UP001140094"/>
    </source>
</evidence>